<dbReference type="AlphaFoldDB" id="A0A1N7PDC3"/>
<feature type="domain" description="PRC-barrel" evidence="2">
    <location>
        <begin position="196"/>
        <end position="264"/>
    </location>
</feature>
<evidence type="ECO:0000259" key="2">
    <source>
        <dbReference type="Pfam" id="PF05239"/>
    </source>
</evidence>
<dbReference type="EMBL" id="FTOQ01000014">
    <property type="protein sequence ID" value="SIT08389.1"/>
    <property type="molecule type" value="Genomic_DNA"/>
</dbReference>
<dbReference type="PANTHER" id="PTHR36505:SF1">
    <property type="entry name" value="BLR1072 PROTEIN"/>
    <property type="match status" value="1"/>
</dbReference>
<dbReference type="Pfam" id="PF05239">
    <property type="entry name" value="PRC"/>
    <property type="match status" value="2"/>
</dbReference>
<evidence type="ECO:0000313" key="3">
    <source>
        <dbReference type="EMBL" id="SIT08389.1"/>
    </source>
</evidence>
<dbReference type="Gene3D" id="2.30.30.240">
    <property type="entry name" value="PRC-barrel domain"/>
    <property type="match status" value="2"/>
</dbReference>
<dbReference type="InterPro" id="IPR011033">
    <property type="entry name" value="PRC_barrel-like_sf"/>
</dbReference>
<feature type="domain" description="PRC-barrel" evidence="2">
    <location>
        <begin position="82"/>
        <end position="122"/>
    </location>
</feature>
<proteinExistence type="predicted"/>
<dbReference type="STRING" id="633194.SAMN05421759_11478"/>
<dbReference type="SUPFAM" id="SSF50346">
    <property type="entry name" value="PRC-barrel domain"/>
    <property type="match status" value="2"/>
</dbReference>
<sequence length="276" mass="29512">MTSSKHRLTRSLTVAMLASAATALALTSVAYADGHTAAFSEMEFDAEANLNASALIGSSVYVSEMDMSDGMLPPEGEREWDDIGEIHEIVLTRSGGVDSVIVDVGGFLGMGEREVAIDMSQLQFLSDGEASDEYFIVVRSSEAGVADAPEYRGANGEMEANAGKRNSDERMKLTAPAVTREGYEAANMEQLTTEMLTGARVYGSEDEGIGEIGELLLTDDGMIDRAVINVGGFLGMGERHVAVTMEELTILQGDGDLRVYIEATKDALKAQPEYNS</sequence>
<dbReference type="Proteomes" id="UP000186684">
    <property type="component" value="Unassembled WGS sequence"/>
</dbReference>
<dbReference type="RefSeq" id="WP_076449931.1">
    <property type="nucleotide sequence ID" value="NZ_FTOQ01000014.1"/>
</dbReference>
<evidence type="ECO:0000313" key="4">
    <source>
        <dbReference type="Proteomes" id="UP000186684"/>
    </source>
</evidence>
<name>A0A1N7PDC3_9RHOB</name>
<dbReference type="InterPro" id="IPR027275">
    <property type="entry name" value="PRC-brl_dom"/>
</dbReference>
<keyword evidence="4" id="KW-1185">Reference proteome</keyword>
<feature type="chain" id="PRO_5013383458" evidence="1">
    <location>
        <begin position="33"/>
        <end position="276"/>
    </location>
</feature>
<gene>
    <name evidence="3" type="ORF">SAMN05421759_11478</name>
</gene>
<dbReference type="OrthoDB" id="7876889at2"/>
<dbReference type="PANTHER" id="PTHR36505">
    <property type="entry name" value="BLR1072 PROTEIN"/>
    <property type="match status" value="1"/>
</dbReference>
<reference evidence="4" key="1">
    <citation type="submission" date="2017-01" db="EMBL/GenBank/DDBJ databases">
        <authorList>
            <person name="Varghese N."/>
            <person name="Submissions S."/>
        </authorList>
    </citation>
    <scope>NUCLEOTIDE SEQUENCE [LARGE SCALE GENOMIC DNA]</scope>
    <source>
        <strain evidence="4">DSM 29430</strain>
    </source>
</reference>
<protein>
    <submittedName>
        <fullName evidence="3">PRC-barrel domain-containing protein</fullName>
    </submittedName>
</protein>
<organism evidence="3 4">
    <name type="scientific">Roseivivax lentus</name>
    <dbReference type="NCBI Taxonomy" id="633194"/>
    <lineage>
        <taxon>Bacteria</taxon>
        <taxon>Pseudomonadati</taxon>
        <taxon>Pseudomonadota</taxon>
        <taxon>Alphaproteobacteria</taxon>
        <taxon>Rhodobacterales</taxon>
        <taxon>Roseobacteraceae</taxon>
        <taxon>Roseivivax</taxon>
    </lineage>
</organism>
<keyword evidence="1" id="KW-0732">Signal</keyword>
<evidence type="ECO:0000256" key="1">
    <source>
        <dbReference type="SAM" id="SignalP"/>
    </source>
</evidence>
<accession>A0A1N7PDC3</accession>
<feature type="signal peptide" evidence="1">
    <location>
        <begin position="1"/>
        <end position="32"/>
    </location>
</feature>